<protein>
    <submittedName>
        <fullName evidence="2">Uncharacterized protein</fullName>
    </submittedName>
</protein>
<evidence type="ECO:0000313" key="2">
    <source>
        <dbReference type="WBParaSite" id="PSAMB.scaffold7317size7849.g29932.t1"/>
    </source>
</evidence>
<sequence>MGRDEECEGAHISLEQPLRSGICDLRQASTSKELYPIEELRNMAIDDDTTPNSNRDSIGSVFEPVQTPRQRKSQTALVNTFLTSVGEKEILRTLDPSTDWSSTSRAAKSQGLTSLARIVKAGCSVIAPGKESEIRAELKGSGHVEKAFNIQPVPAATTRAIISSFNLLKDNKSSRRVLLSTLSTQLSFGQVRNVLPTVTQHEFKMAQRHAHMHGPGKIVQPMRLYRVIMSKQKAVHFIDFLFDHGVLLDKAWAASKTVRFSTGERRQLIEAVTNENFQTIIEWYNSYCEDFDFMPLGRSALYNVLQKIPLVKTEAVQCLDMRIAEGKEAMKSLEQVISMLPVDSDQQFNLTTRLKLIERHIVSELKQVLRTKNECRKHCVTFALSEPNGTQFTSECSDHSHITNCEKCLLISKLQETIIDYVKTDEFRVSRHIVEAEDMEKDEEDLILDVREAFGKLNNWRAHQVRTVNQNCARADITMGLLRQRPLTGVYVHQDFAQKALPQKFYESQRDYYAKTGISWHTAVATIFDNNDPFQTTTLIHTFDNQVKQDSSLVMAIDQHLLTYLKKKYPTLLEAIIGSDCGQTYLAANTLLSMTQMKQATGIDVKLYCFTEPQAGKSMCN</sequence>
<organism evidence="1 2">
    <name type="scientific">Plectus sambesii</name>
    <dbReference type="NCBI Taxonomy" id="2011161"/>
    <lineage>
        <taxon>Eukaryota</taxon>
        <taxon>Metazoa</taxon>
        <taxon>Ecdysozoa</taxon>
        <taxon>Nematoda</taxon>
        <taxon>Chromadorea</taxon>
        <taxon>Plectida</taxon>
        <taxon>Plectina</taxon>
        <taxon>Plectoidea</taxon>
        <taxon>Plectidae</taxon>
        <taxon>Plectus</taxon>
    </lineage>
</organism>
<keyword evidence="1" id="KW-1185">Reference proteome</keyword>
<evidence type="ECO:0000313" key="1">
    <source>
        <dbReference type="Proteomes" id="UP000887566"/>
    </source>
</evidence>
<dbReference type="AlphaFoldDB" id="A0A914XBU6"/>
<proteinExistence type="predicted"/>
<reference evidence="2" key="1">
    <citation type="submission" date="2022-11" db="UniProtKB">
        <authorList>
            <consortium name="WormBaseParasite"/>
        </authorList>
    </citation>
    <scope>IDENTIFICATION</scope>
</reference>
<dbReference type="WBParaSite" id="PSAMB.scaffold7317size7849.g29932.t1">
    <property type="protein sequence ID" value="PSAMB.scaffold7317size7849.g29932.t1"/>
    <property type="gene ID" value="PSAMB.scaffold7317size7849.g29932"/>
</dbReference>
<accession>A0A914XBU6</accession>
<dbReference type="Proteomes" id="UP000887566">
    <property type="component" value="Unplaced"/>
</dbReference>
<name>A0A914XBU6_9BILA</name>